<keyword evidence="13" id="KW-1185">Reference proteome</keyword>
<dbReference type="EMBL" id="MU004236">
    <property type="protein sequence ID" value="KAF2668252.1"/>
    <property type="molecule type" value="Genomic_DNA"/>
</dbReference>
<dbReference type="Pfam" id="PF16969">
    <property type="entry name" value="SRP68"/>
    <property type="match status" value="1"/>
</dbReference>
<organism evidence="12 13">
    <name type="scientific">Microthyrium microscopicum</name>
    <dbReference type="NCBI Taxonomy" id="703497"/>
    <lineage>
        <taxon>Eukaryota</taxon>
        <taxon>Fungi</taxon>
        <taxon>Dikarya</taxon>
        <taxon>Ascomycota</taxon>
        <taxon>Pezizomycotina</taxon>
        <taxon>Dothideomycetes</taxon>
        <taxon>Dothideomycetes incertae sedis</taxon>
        <taxon>Microthyriales</taxon>
        <taxon>Microthyriaceae</taxon>
        <taxon>Microthyrium</taxon>
    </lineage>
</organism>
<evidence type="ECO:0000313" key="13">
    <source>
        <dbReference type="Proteomes" id="UP000799302"/>
    </source>
</evidence>
<dbReference type="GO" id="GO:0006614">
    <property type="term" value="P:SRP-dependent cotranslational protein targeting to membrane"/>
    <property type="evidence" value="ECO:0007669"/>
    <property type="project" value="InterPro"/>
</dbReference>
<evidence type="ECO:0000256" key="6">
    <source>
        <dbReference type="ARBA" id="ARBA00023135"/>
    </source>
</evidence>
<feature type="compositionally biased region" description="Basic and acidic residues" evidence="11">
    <location>
        <begin position="605"/>
        <end position="617"/>
    </location>
</feature>
<evidence type="ECO:0000256" key="9">
    <source>
        <dbReference type="ARBA" id="ARBA00029498"/>
    </source>
</evidence>
<keyword evidence="4 10" id="KW-0963">Cytoplasm</keyword>
<dbReference type="GO" id="GO:0005786">
    <property type="term" value="C:signal recognition particle, endoplasmic reticulum targeting"/>
    <property type="evidence" value="ECO:0007669"/>
    <property type="project" value="UniProtKB-KW"/>
</dbReference>
<name>A0A6A6U7W5_9PEZI</name>
<dbReference type="GO" id="GO:0030942">
    <property type="term" value="F:endoplasmic reticulum signal peptide binding"/>
    <property type="evidence" value="ECO:0007669"/>
    <property type="project" value="InterPro"/>
</dbReference>
<evidence type="ECO:0000256" key="1">
    <source>
        <dbReference type="ARBA" id="ARBA00004496"/>
    </source>
</evidence>
<dbReference type="GO" id="GO:0005047">
    <property type="term" value="F:signal recognition particle binding"/>
    <property type="evidence" value="ECO:0007669"/>
    <property type="project" value="InterPro"/>
</dbReference>
<evidence type="ECO:0000256" key="3">
    <source>
        <dbReference type="ARBA" id="ARBA00009352"/>
    </source>
</evidence>
<dbReference type="OrthoDB" id="10255118at2759"/>
<keyword evidence="6 10" id="KW-0733">Signal recognition particle</keyword>
<dbReference type="PIRSF" id="PIRSF038995">
    <property type="entry name" value="SRP68"/>
    <property type="match status" value="1"/>
</dbReference>
<evidence type="ECO:0000256" key="5">
    <source>
        <dbReference type="ARBA" id="ARBA00022884"/>
    </source>
</evidence>
<feature type="region of interest" description="Disordered" evidence="11">
    <location>
        <begin position="594"/>
        <end position="627"/>
    </location>
</feature>
<dbReference type="PANTHER" id="PTHR12860:SF0">
    <property type="entry name" value="SIGNAL RECOGNITION PARTICLE SUBUNIT SRP68"/>
    <property type="match status" value="1"/>
</dbReference>
<comment type="subcellular location">
    <subcellularLocation>
        <location evidence="1 10">Cytoplasm</location>
    </subcellularLocation>
    <subcellularLocation>
        <location evidence="2">Nucleus</location>
        <location evidence="2">Nucleolus</location>
    </subcellularLocation>
</comment>
<keyword evidence="7" id="KW-0539">Nucleus</keyword>
<dbReference type="CDD" id="cd15481">
    <property type="entry name" value="SRP68-RBD"/>
    <property type="match status" value="1"/>
</dbReference>
<accession>A0A6A6U7W5</accession>
<comment type="function">
    <text evidence="10">Component of the signal recognition particle (SRP) complex, a ribonucleoprotein complex that mediates the cotranslational targeting of secretory and membrane proteins to the endoplasmic reticulum (ER). The SRP complex interacts with the signal sequence in nascent secretory and membrane proteins and directs them to the membrane of the ER.</text>
</comment>
<keyword evidence="8 10" id="KW-0687">Ribonucleoprotein</keyword>
<evidence type="ECO:0000256" key="8">
    <source>
        <dbReference type="ARBA" id="ARBA00023274"/>
    </source>
</evidence>
<dbReference type="InterPro" id="IPR034652">
    <property type="entry name" value="SRP68-RBD"/>
</dbReference>
<dbReference type="Gene3D" id="1.10.3450.40">
    <property type="entry name" value="Signal recognition particle, SRP68 subunit, RNA-binding domain"/>
    <property type="match status" value="1"/>
</dbReference>
<comment type="similarity">
    <text evidence="3 10">Belongs to the SRP68 family.</text>
</comment>
<dbReference type="PANTHER" id="PTHR12860">
    <property type="entry name" value="SIGNAL RECOGNITION PARTICLE 68 KDA PROTEIN"/>
    <property type="match status" value="1"/>
</dbReference>
<gene>
    <name evidence="12" type="ORF">BT63DRAFT_271928</name>
</gene>
<protein>
    <recommendedName>
        <fullName evidence="9 10">Signal recognition particle subunit SRP68</fullName>
        <shortName evidence="10">SRP68</shortName>
    </recommendedName>
</protein>
<evidence type="ECO:0000256" key="11">
    <source>
        <dbReference type="SAM" id="MobiDB-lite"/>
    </source>
</evidence>
<dbReference type="GO" id="GO:0005730">
    <property type="term" value="C:nucleolus"/>
    <property type="evidence" value="ECO:0007669"/>
    <property type="project" value="UniProtKB-SubCell"/>
</dbReference>
<evidence type="ECO:0000256" key="2">
    <source>
        <dbReference type="ARBA" id="ARBA00004604"/>
    </source>
</evidence>
<dbReference type="InterPro" id="IPR038253">
    <property type="entry name" value="SRP68_N_sf"/>
</dbReference>
<dbReference type="Proteomes" id="UP000799302">
    <property type="component" value="Unassembled WGS sequence"/>
</dbReference>
<evidence type="ECO:0000256" key="10">
    <source>
        <dbReference type="PIRNR" id="PIRNR038995"/>
    </source>
</evidence>
<keyword evidence="5 10" id="KW-0694">RNA-binding</keyword>
<evidence type="ECO:0000256" key="7">
    <source>
        <dbReference type="ARBA" id="ARBA00023242"/>
    </source>
</evidence>
<dbReference type="GO" id="GO:0008312">
    <property type="term" value="F:7S RNA binding"/>
    <property type="evidence" value="ECO:0007669"/>
    <property type="project" value="InterPro"/>
</dbReference>
<feature type="compositionally biased region" description="Low complexity" evidence="11">
    <location>
        <begin position="594"/>
        <end position="604"/>
    </location>
</feature>
<proteinExistence type="inferred from homology"/>
<reference evidence="12" key="1">
    <citation type="journal article" date="2020" name="Stud. Mycol.">
        <title>101 Dothideomycetes genomes: a test case for predicting lifestyles and emergence of pathogens.</title>
        <authorList>
            <person name="Haridas S."/>
            <person name="Albert R."/>
            <person name="Binder M."/>
            <person name="Bloem J."/>
            <person name="Labutti K."/>
            <person name="Salamov A."/>
            <person name="Andreopoulos B."/>
            <person name="Baker S."/>
            <person name="Barry K."/>
            <person name="Bills G."/>
            <person name="Bluhm B."/>
            <person name="Cannon C."/>
            <person name="Castanera R."/>
            <person name="Culley D."/>
            <person name="Daum C."/>
            <person name="Ezra D."/>
            <person name="Gonzalez J."/>
            <person name="Henrissat B."/>
            <person name="Kuo A."/>
            <person name="Liang C."/>
            <person name="Lipzen A."/>
            <person name="Lutzoni F."/>
            <person name="Magnuson J."/>
            <person name="Mondo S."/>
            <person name="Nolan M."/>
            <person name="Ohm R."/>
            <person name="Pangilinan J."/>
            <person name="Park H.-J."/>
            <person name="Ramirez L."/>
            <person name="Alfaro M."/>
            <person name="Sun H."/>
            <person name="Tritt A."/>
            <person name="Yoshinaga Y."/>
            <person name="Zwiers L.-H."/>
            <person name="Turgeon B."/>
            <person name="Goodwin S."/>
            <person name="Spatafora J."/>
            <person name="Crous P."/>
            <person name="Grigoriev I."/>
        </authorList>
    </citation>
    <scope>NUCLEOTIDE SEQUENCE</scope>
    <source>
        <strain evidence="12">CBS 115976</strain>
    </source>
</reference>
<evidence type="ECO:0000256" key="4">
    <source>
        <dbReference type="ARBA" id="ARBA00022490"/>
    </source>
</evidence>
<sequence>MDVTEYVLSHRERALLIGDHGSYRTQLSRQLKTLQKRLGRSTAKNAKFSQKPIAAEDIGGNPEFAHIILLTAERAWAHAMYMKSLSADDSTAQMPSSRRSHIVSRLAKAAKQADSLVELLKKSPSKASKIDWLEAKAYAHYLEGSAELENRSGSPRLADKAAQREKWSNCLLDLAVSRIIYAAMLKKTKKEHFKEIISGYIDPAIRLAAYQSQIPRTVPVTEVARKFFPEDETEIAKEVKAVDPHAFDDDEDGGANGLPKSIEWRSRKANIVDASIGQAMVTVTAAESQLKSFLSSDKDKETSKSRAAAYDEVLIASQDAVDTVRHSIEEHEKDKIPESDPRMQDLRVTSLALNYEMIGWRVGRNRVLIGVQDGLHMEAAPIKQAKGQEKSATPQTEGRGRKLAKLRERVVLYDAILQSIDSVKELRGAVRDAEFVEELDARRAYFQALKCLNIAYSHSLLGNFDNTLALLLRAESLSSHAQKTLGSAKHISNDTPLKLDVDPKDAKTLQDHLTSQVYRYNGLVDLLKSNDEAKNAVAKDKAPPLPMIRRMNEYSAGGVDLTKLVTYPPKIEPVPVKPIFFDLAWNYIKYPGQESGASSAAGAKQGEDAKRSEEQKPTKKGWFGFSR</sequence>
<dbReference type="AlphaFoldDB" id="A0A6A6U7W5"/>
<dbReference type="InterPro" id="IPR026258">
    <property type="entry name" value="SRP68"/>
</dbReference>
<evidence type="ECO:0000313" key="12">
    <source>
        <dbReference type="EMBL" id="KAF2668252.1"/>
    </source>
</evidence>